<name>A0A4C1V7Y7_EUMVA</name>
<dbReference type="AlphaFoldDB" id="A0A4C1V7Y7"/>
<evidence type="ECO:0000313" key="3">
    <source>
        <dbReference type="Proteomes" id="UP000299102"/>
    </source>
</evidence>
<feature type="region of interest" description="Disordered" evidence="1">
    <location>
        <begin position="30"/>
        <end position="49"/>
    </location>
</feature>
<evidence type="ECO:0000313" key="2">
    <source>
        <dbReference type="EMBL" id="GBP34981.1"/>
    </source>
</evidence>
<dbReference type="Proteomes" id="UP000299102">
    <property type="component" value="Unassembled WGS sequence"/>
</dbReference>
<keyword evidence="3" id="KW-1185">Reference proteome</keyword>
<sequence length="102" mass="11076">MSPLDWKTSPEIGADAELVRDEGLSGSVGVRLRPTGLLSPKSRPAATASARVRNPTLNMVRHALGRFLKIFPVSGHRAHCAPPRPLRSLFPCDEDQALERAP</sequence>
<feature type="region of interest" description="Disordered" evidence="1">
    <location>
        <begin position="82"/>
        <end position="102"/>
    </location>
</feature>
<organism evidence="2 3">
    <name type="scientific">Eumeta variegata</name>
    <name type="common">Bagworm moth</name>
    <name type="synonym">Eumeta japonica</name>
    <dbReference type="NCBI Taxonomy" id="151549"/>
    <lineage>
        <taxon>Eukaryota</taxon>
        <taxon>Metazoa</taxon>
        <taxon>Ecdysozoa</taxon>
        <taxon>Arthropoda</taxon>
        <taxon>Hexapoda</taxon>
        <taxon>Insecta</taxon>
        <taxon>Pterygota</taxon>
        <taxon>Neoptera</taxon>
        <taxon>Endopterygota</taxon>
        <taxon>Lepidoptera</taxon>
        <taxon>Glossata</taxon>
        <taxon>Ditrysia</taxon>
        <taxon>Tineoidea</taxon>
        <taxon>Psychidae</taxon>
        <taxon>Oiketicinae</taxon>
        <taxon>Eumeta</taxon>
    </lineage>
</organism>
<gene>
    <name evidence="2" type="ORF">EVAR_28446_1</name>
</gene>
<protein>
    <submittedName>
        <fullName evidence="2">Uncharacterized protein</fullName>
    </submittedName>
</protein>
<proteinExistence type="predicted"/>
<dbReference type="EMBL" id="BGZK01000297">
    <property type="protein sequence ID" value="GBP34981.1"/>
    <property type="molecule type" value="Genomic_DNA"/>
</dbReference>
<evidence type="ECO:0000256" key="1">
    <source>
        <dbReference type="SAM" id="MobiDB-lite"/>
    </source>
</evidence>
<reference evidence="2 3" key="1">
    <citation type="journal article" date="2019" name="Commun. Biol.">
        <title>The bagworm genome reveals a unique fibroin gene that provides high tensile strength.</title>
        <authorList>
            <person name="Kono N."/>
            <person name="Nakamura H."/>
            <person name="Ohtoshi R."/>
            <person name="Tomita M."/>
            <person name="Numata K."/>
            <person name="Arakawa K."/>
        </authorList>
    </citation>
    <scope>NUCLEOTIDE SEQUENCE [LARGE SCALE GENOMIC DNA]</scope>
</reference>
<accession>A0A4C1V7Y7</accession>
<comment type="caution">
    <text evidence="2">The sequence shown here is derived from an EMBL/GenBank/DDBJ whole genome shotgun (WGS) entry which is preliminary data.</text>
</comment>